<gene>
    <name evidence="2" type="ORF">NY40_0485</name>
</gene>
<protein>
    <submittedName>
        <fullName evidence="2">Dihydroneopterin aldolase</fullName>
    </submittedName>
</protein>
<dbReference type="EMBL" id="AP014523">
    <property type="protein sequence ID" value="BAO97505.1"/>
    <property type="molecule type" value="Genomic_DNA"/>
</dbReference>
<name>A0A060PSD9_HELPX</name>
<accession>A0A060PSD9</accession>
<dbReference type="GO" id="GO:0006760">
    <property type="term" value="P:folic acid-containing compound metabolic process"/>
    <property type="evidence" value="ECO:0007669"/>
    <property type="project" value="InterPro"/>
</dbReference>
<feature type="domain" description="Dihydroneopterin aldolase/epimerase" evidence="1">
    <location>
        <begin position="7"/>
        <end position="113"/>
    </location>
</feature>
<evidence type="ECO:0000313" key="2">
    <source>
        <dbReference type="EMBL" id="BAO97505.1"/>
    </source>
</evidence>
<dbReference type="InterPro" id="IPR043133">
    <property type="entry name" value="GTP-CH-I_C/QueF"/>
</dbReference>
<dbReference type="InterPro" id="IPR006157">
    <property type="entry name" value="FolB_dom"/>
</dbReference>
<organism evidence="2 3">
    <name type="scientific">Helicobacter pylori NY40</name>
    <dbReference type="NCBI Taxonomy" id="1426844"/>
    <lineage>
        <taxon>Bacteria</taxon>
        <taxon>Pseudomonadati</taxon>
        <taxon>Campylobacterota</taxon>
        <taxon>Epsilonproteobacteria</taxon>
        <taxon>Campylobacterales</taxon>
        <taxon>Helicobacteraceae</taxon>
        <taxon>Helicobacter</taxon>
    </lineage>
</organism>
<dbReference type="NCBIfam" id="TIGR00526">
    <property type="entry name" value="folB_dom"/>
    <property type="match status" value="1"/>
</dbReference>
<dbReference type="RefSeq" id="WP_041050156.1">
    <property type="nucleotide sequence ID" value="NZ_AP014523.1"/>
</dbReference>
<evidence type="ECO:0000313" key="3">
    <source>
        <dbReference type="Proteomes" id="UP000031662"/>
    </source>
</evidence>
<dbReference type="Gene3D" id="3.30.1130.10">
    <property type="match status" value="1"/>
</dbReference>
<dbReference type="AlphaFoldDB" id="A0A060PSD9"/>
<dbReference type="SUPFAM" id="SSF55620">
    <property type="entry name" value="Tetrahydrobiopterin biosynthesis enzymes-like"/>
    <property type="match status" value="1"/>
</dbReference>
<sequence length="117" mass="13750">MKTQQGVHIHNLVFETILGILEFERLKPQKISVNVDLFYTELPNKAYLDYIKIQELIQKMMQENQYLLIEDALKDLSHVLKTRYSEISELYLKISKLEISPNSQVGASVKIYYENDL</sequence>
<dbReference type="HOGENOM" id="CLU_112632_4_0_7"/>
<reference evidence="2 3" key="1">
    <citation type="submission" date="2013-11" db="EMBL/GenBank/DDBJ databases">
        <title>Estimation of Helicobacter pylori bacteriophage ecology using H. pylori isolates.</title>
        <authorList>
            <person name="Uchiyama J."/>
            <person name="Takemura-Uchiyama I."/>
            <person name="Ujihara T."/>
            <person name="Matsuzaki S."/>
        </authorList>
    </citation>
    <scope>NUCLEOTIDE SEQUENCE [LARGE SCALE GENOMIC DNA]</scope>
    <source>
        <strain evidence="2 3">NY40</strain>
    </source>
</reference>
<dbReference type="SMART" id="SM00905">
    <property type="entry name" value="FolB"/>
    <property type="match status" value="1"/>
</dbReference>
<dbReference type="Proteomes" id="UP000031662">
    <property type="component" value="Chromosome"/>
</dbReference>
<dbReference type="Pfam" id="PF02152">
    <property type="entry name" value="FolB"/>
    <property type="match status" value="1"/>
</dbReference>
<dbReference type="GO" id="GO:0004150">
    <property type="term" value="F:dihydroneopterin aldolase activity"/>
    <property type="evidence" value="ECO:0007669"/>
    <property type="project" value="InterPro"/>
</dbReference>
<proteinExistence type="predicted"/>
<evidence type="ECO:0000259" key="1">
    <source>
        <dbReference type="SMART" id="SM00905"/>
    </source>
</evidence>